<reference evidence="1" key="1">
    <citation type="submission" date="2022-08" db="EMBL/GenBank/DDBJ databases">
        <title>Genome Sequence of Fusarium decemcellulare.</title>
        <authorList>
            <person name="Buettner E."/>
        </authorList>
    </citation>
    <scope>NUCLEOTIDE SEQUENCE</scope>
    <source>
        <strain evidence="1">Babe19</strain>
    </source>
</reference>
<evidence type="ECO:0000313" key="2">
    <source>
        <dbReference type="Proteomes" id="UP001148629"/>
    </source>
</evidence>
<accession>A0ACC1S839</accession>
<comment type="caution">
    <text evidence="1">The sequence shown here is derived from an EMBL/GenBank/DDBJ whole genome shotgun (WGS) entry which is preliminary data.</text>
</comment>
<keyword evidence="2" id="KW-1185">Reference proteome</keyword>
<dbReference type="EMBL" id="JANRMS010000815">
    <property type="protein sequence ID" value="KAJ3534046.1"/>
    <property type="molecule type" value="Genomic_DNA"/>
</dbReference>
<sequence length="432" mass="46934">MRTAVYATLIAFITQTLAGKEESVTVSDLSIHKEGSPVGVEIESVSFKVSGADADNLECSATNYVGKQIDEVLAENGLADGDTADLRFCSELDEATRRHLIPYQLTFSQFHRRSGINMSSSPSTVLVTGANGYLGLHVVDQLLKHGKTVRATVRSERAAETVRTNFAEHVNSQQLRIGFIKDLTKSESFKDVFDETIASVVHVASPCPMGNNIQDNVRDMLGPAIAGTTAVLEAAKAYATPSFRRIVQISSFSAMLDLSKGQRPGYIYTEADWNPVTYEEAVAEKDSGVLYLASKALSEKAVWEWAAEHKPNFDIVFPPLEFAGAIDVRDAALMVVAAIDKPEASGKRFLLATHFDWQSAVDAARQGLPEEARTRLPLGKPGSGKEEALKNLYTIDGSKAFEALGVGYRPIAETVVDTLKQFLVVEAREKSG</sequence>
<gene>
    <name evidence="1" type="ORF">NM208_g7711</name>
</gene>
<dbReference type="Proteomes" id="UP001148629">
    <property type="component" value="Unassembled WGS sequence"/>
</dbReference>
<proteinExistence type="predicted"/>
<protein>
    <submittedName>
        <fullName evidence="1">Uncharacterized protein</fullName>
    </submittedName>
</protein>
<organism evidence="1 2">
    <name type="scientific">Fusarium decemcellulare</name>
    <dbReference type="NCBI Taxonomy" id="57161"/>
    <lineage>
        <taxon>Eukaryota</taxon>
        <taxon>Fungi</taxon>
        <taxon>Dikarya</taxon>
        <taxon>Ascomycota</taxon>
        <taxon>Pezizomycotina</taxon>
        <taxon>Sordariomycetes</taxon>
        <taxon>Hypocreomycetidae</taxon>
        <taxon>Hypocreales</taxon>
        <taxon>Nectriaceae</taxon>
        <taxon>Fusarium</taxon>
        <taxon>Fusarium decemcellulare species complex</taxon>
    </lineage>
</organism>
<name>A0ACC1S839_9HYPO</name>
<evidence type="ECO:0000313" key="1">
    <source>
        <dbReference type="EMBL" id="KAJ3534046.1"/>
    </source>
</evidence>